<feature type="domain" description="ACT" evidence="8">
    <location>
        <begin position="104"/>
        <end position="177"/>
    </location>
</feature>
<accession>A0A9D2TRR1</accession>
<dbReference type="InterPro" id="IPR049177">
    <property type="entry name" value="MgtC_SapB_SrpB_YhiD_N"/>
</dbReference>
<dbReference type="InterPro" id="IPR003416">
    <property type="entry name" value="MgtC/SapB/SrpB/YhiD_fam"/>
</dbReference>
<keyword evidence="6 7" id="KW-0472">Membrane</keyword>
<feature type="transmembrane region" description="Helical" evidence="7">
    <location>
        <begin position="25"/>
        <end position="42"/>
    </location>
</feature>
<evidence type="ECO:0000313" key="9">
    <source>
        <dbReference type="EMBL" id="HJC86339.1"/>
    </source>
</evidence>
<dbReference type="Proteomes" id="UP000823858">
    <property type="component" value="Unassembled WGS sequence"/>
</dbReference>
<evidence type="ECO:0000256" key="3">
    <source>
        <dbReference type="ARBA" id="ARBA00022475"/>
    </source>
</evidence>
<dbReference type="PROSITE" id="PS51671">
    <property type="entry name" value="ACT"/>
    <property type="match status" value="1"/>
</dbReference>
<dbReference type="AlphaFoldDB" id="A0A9D2TRR1"/>
<organism evidence="9 10">
    <name type="scientific">Candidatus Corynebacterium faecigallinarum</name>
    <dbReference type="NCBI Taxonomy" id="2838528"/>
    <lineage>
        <taxon>Bacteria</taxon>
        <taxon>Bacillati</taxon>
        <taxon>Actinomycetota</taxon>
        <taxon>Actinomycetes</taxon>
        <taxon>Mycobacteriales</taxon>
        <taxon>Corynebacteriaceae</taxon>
        <taxon>Corynebacterium</taxon>
    </lineage>
</organism>
<name>A0A9D2TRR1_9CORY</name>
<evidence type="ECO:0000256" key="5">
    <source>
        <dbReference type="ARBA" id="ARBA00022989"/>
    </source>
</evidence>
<dbReference type="EMBL" id="DWVP01000024">
    <property type="protein sequence ID" value="HJC86339.1"/>
    <property type="molecule type" value="Genomic_DNA"/>
</dbReference>
<dbReference type="PRINTS" id="PR01837">
    <property type="entry name" value="MGTCSAPBPROT"/>
</dbReference>
<sequence>MFVLVGKYGFSDILGAQVSFDPSRIAAGIVSGIGFLGAGLILTRRNTVLGLTTAASVWETAAIGTAAGAGLWLLAIVVTVLHFLFTYGLRLLSRSLPGGDTRVQMILSYDDGRGLLRSILSTTTAHGWSVQEAGQQGEPQDGRTSLQLGLSGRQSANDLVAELSTVSGVRSVQLVTQEDDD</sequence>
<evidence type="ECO:0000259" key="8">
    <source>
        <dbReference type="PROSITE" id="PS51671"/>
    </source>
</evidence>
<evidence type="ECO:0000256" key="2">
    <source>
        <dbReference type="ARBA" id="ARBA00009298"/>
    </source>
</evidence>
<feature type="transmembrane region" description="Helical" evidence="7">
    <location>
        <begin position="62"/>
        <end position="85"/>
    </location>
</feature>
<dbReference type="PANTHER" id="PTHR33778:SF1">
    <property type="entry name" value="MAGNESIUM TRANSPORTER YHID-RELATED"/>
    <property type="match status" value="1"/>
</dbReference>
<evidence type="ECO:0000256" key="6">
    <source>
        <dbReference type="ARBA" id="ARBA00023136"/>
    </source>
</evidence>
<comment type="caution">
    <text evidence="9">The sequence shown here is derived from an EMBL/GenBank/DDBJ whole genome shotgun (WGS) entry which is preliminary data.</text>
</comment>
<keyword evidence="3" id="KW-1003">Cell membrane</keyword>
<protein>
    <submittedName>
        <fullName evidence="9">MgtC/SapB family protein</fullName>
    </submittedName>
</protein>
<dbReference type="InterPro" id="IPR002912">
    <property type="entry name" value="ACT_dom"/>
</dbReference>
<evidence type="ECO:0000256" key="1">
    <source>
        <dbReference type="ARBA" id="ARBA00004651"/>
    </source>
</evidence>
<keyword evidence="4 7" id="KW-0812">Transmembrane</keyword>
<reference evidence="9" key="1">
    <citation type="journal article" date="2021" name="PeerJ">
        <title>Extensive microbial diversity within the chicken gut microbiome revealed by metagenomics and culture.</title>
        <authorList>
            <person name="Gilroy R."/>
            <person name="Ravi A."/>
            <person name="Getino M."/>
            <person name="Pursley I."/>
            <person name="Horton D.L."/>
            <person name="Alikhan N.F."/>
            <person name="Baker D."/>
            <person name="Gharbi K."/>
            <person name="Hall N."/>
            <person name="Watson M."/>
            <person name="Adriaenssens E.M."/>
            <person name="Foster-Nyarko E."/>
            <person name="Jarju S."/>
            <person name="Secka A."/>
            <person name="Antonio M."/>
            <person name="Oren A."/>
            <person name="Chaudhuri R.R."/>
            <person name="La Ragione R."/>
            <person name="Hildebrand F."/>
            <person name="Pallen M.J."/>
        </authorList>
    </citation>
    <scope>NUCLEOTIDE SEQUENCE</scope>
    <source>
        <strain evidence="9">ChiHjej13B12-4958</strain>
    </source>
</reference>
<evidence type="ECO:0000313" key="10">
    <source>
        <dbReference type="Proteomes" id="UP000823858"/>
    </source>
</evidence>
<dbReference type="PANTHER" id="PTHR33778">
    <property type="entry name" value="PROTEIN MGTC"/>
    <property type="match status" value="1"/>
</dbReference>
<gene>
    <name evidence="9" type="ORF">H9751_12540</name>
</gene>
<proteinExistence type="inferred from homology"/>
<comment type="subcellular location">
    <subcellularLocation>
        <location evidence="1">Cell membrane</location>
        <topology evidence="1">Multi-pass membrane protein</topology>
    </subcellularLocation>
</comment>
<dbReference type="GO" id="GO:0005886">
    <property type="term" value="C:plasma membrane"/>
    <property type="evidence" value="ECO:0007669"/>
    <property type="project" value="UniProtKB-SubCell"/>
</dbReference>
<dbReference type="Pfam" id="PF02308">
    <property type="entry name" value="MgtC"/>
    <property type="match status" value="1"/>
</dbReference>
<reference evidence="9" key="2">
    <citation type="submission" date="2021-04" db="EMBL/GenBank/DDBJ databases">
        <authorList>
            <person name="Gilroy R."/>
        </authorList>
    </citation>
    <scope>NUCLEOTIDE SEQUENCE</scope>
    <source>
        <strain evidence="9">ChiHjej13B12-4958</strain>
    </source>
</reference>
<keyword evidence="5 7" id="KW-1133">Transmembrane helix</keyword>
<evidence type="ECO:0000256" key="7">
    <source>
        <dbReference type="SAM" id="Phobius"/>
    </source>
</evidence>
<comment type="similarity">
    <text evidence="2">Belongs to the MgtC/SapB family.</text>
</comment>
<evidence type="ECO:0000256" key="4">
    <source>
        <dbReference type="ARBA" id="ARBA00022692"/>
    </source>
</evidence>